<dbReference type="EMBL" id="LDRT01000031">
    <property type="protein sequence ID" value="KTR95512.1"/>
    <property type="molecule type" value="Genomic_DNA"/>
</dbReference>
<reference evidence="2 3" key="1">
    <citation type="journal article" date="2016" name="Front. Microbiol.">
        <title>Genomic Resource of Rice Seed Associated Bacteria.</title>
        <authorList>
            <person name="Midha S."/>
            <person name="Bansal K."/>
            <person name="Sharma S."/>
            <person name="Kumar N."/>
            <person name="Patil P.P."/>
            <person name="Chaudhry V."/>
            <person name="Patil P.B."/>
        </authorList>
    </citation>
    <scope>NUCLEOTIDE SEQUENCE [LARGE SCALE GENOMIC DNA]</scope>
    <source>
        <strain evidence="2 3">NS220</strain>
    </source>
</reference>
<keyword evidence="1" id="KW-1133">Transmembrane helix</keyword>
<evidence type="ECO:0000313" key="2">
    <source>
        <dbReference type="EMBL" id="KTR95512.1"/>
    </source>
</evidence>
<protein>
    <submittedName>
        <fullName evidence="2">Uncharacterized protein</fullName>
    </submittedName>
</protein>
<keyword evidence="1" id="KW-0812">Transmembrane</keyword>
<sequence>MGLVIRLIEVAIQRQPAPALPNLIVGILVVVVGILIVKRREKIYGGTVGFEKRVFGKGLGDLLERLQSPFWVGAVGVVGVLMGLVMIGYAVWRFFT</sequence>
<feature type="transmembrane region" description="Helical" evidence="1">
    <location>
        <begin position="20"/>
        <end position="37"/>
    </location>
</feature>
<accession>A0A147EYY9</accession>
<organism evidence="2 3">
    <name type="scientific">Microbacterium testaceum</name>
    <name type="common">Aureobacterium testaceum</name>
    <name type="synonym">Brevibacterium testaceum</name>
    <dbReference type="NCBI Taxonomy" id="2033"/>
    <lineage>
        <taxon>Bacteria</taxon>
        <taxon>Bacillati</taxon>
        <taxon>Actinomycetota</taxon>
        <taxon>Actinomycetes</taxon>
        <taxon>Micrococcales</taxon>
        <taxon>Microbacteriaceae</taxon>
        <taxon>Microbacterium</taxon>
    </lineage>
</organism>
<name>A0A147EYY9_MICTE</name>
<evidence type="ECO:0000256" key="1">
    <source>
        <dbReference type="SAM" id="Phobius"/>
    </source>
</evidence>
<dbReference type="Proteomes" id="UP000075025">
    <property type="component" value="Unassembled WGS sequence"/>
</dbReference>
<evidence type="ECO:0000313" key="3">
    <source>
        <dbReference type="Proteomes" id="UP000075025"/>
    </source>
</evidence>
<gene>
    <name evidence="2" type="ORF">NS220_05675</name>
</gene>
<dbReference type="PATRIC" id="fig|2033.6.peg.2107"/>
<keyword evidence="1" id="KW-0472">Membrane</keyword>
<proteinExistence type="predicted"/>
<feature type="transmembrane region" description="Helical" evidence="1">
    <location>
        <begin position="70"/>
        <end position="92"/>
    </location>
</feature>
<comment type="caution">
    <text evidence="2">The sequence shown here is derived from an EMBL/GenBank/DDBJ whole genome shotgun (WGS) entry which is preliminary data.</text>
</comment>
<dbReference type="AlphaFoldDB" id="A0A147EYY9"/>